<keyword evidence="2" id="KW-1185">Reference proteome</keyword>
<organism evidence="1 2">
    <name type="scientific">Persea americana</name>
    <name type="common">Avocado</name>
    <dbReference type="NCBI Taxonomy" id="3435"/>
    <lineage>
        <taxon>Eukaryota</taxon>
        <taxon>Viridiplantae</taxon>
        <taxon>Streptophyta</taxon>
        <taxon>Embryophyta</taxon>
        <taxon>Tracheophyta</taxon>
        <taxon>Spermatophyta</taxon>
        <taxon>Magnoliopsida</taxon>
        <taxon>Magnoliidae</taxon>
        <taxon>Laurales</taxon>
        <taxon>Lauraceae</taxon>
        <taxon>Persea</taxon>
    </lineage>
</organism>
<evidence type="ECO:0000313" key="1">
    <source>
        <dbReference type="EMBL" id="KAJ8647735.1"/>
    </source>
</evidence>
<dbReference type="Proteomes" id="UP001234297">
    <property type="component" value="Chromosome 1"/>
</dbReference>
<reference evidence="1 2" key="1">
    <citation type="journal article" date="2022" name="Hortic Res">
        <title>A haplotype resolved chromosomal level avocado genome allows analysis of novel avocado genes.</title>
        <authorList>
            <person name="Nath O."/>
            <person name="Fletcher S.J."/>
            <person name="Hayward A."/>
            <person name="Shaw L.M."/>
            <person name="Masouleh A.K."/>
            <person name="Furtado A."/>
            <person name="Henry R.J."/>
            <person name="Mitter N."/>
        </authorList>
    </citation>
    <scope>NUCLEOTIDE SEQUENCE [LARGE SCALE GENOMIC DNA]</scope>
    <source>
        <strain evidence="2">cv. Hass</strain>
    </source>
</reference>
<name>A0ACC2MQP9_PERAE</name>
<gene>
    <name evidence="1" type="ORF">MRB53_000758</name>
</gene>
<sequence>MAEIESDSGTDMQESGDNPPAAKVLFGKYELGKLLGCGAFAKVYHARNIRSGQSVAIKAISKHKILKGGLVSQVKREISIMRRLRHPHIVKLFEVLATRTKIYFVLEYVKGGELFAKVAKGRLSEDLSRRYFQQLISAVGFCHSRGVFHRDLKPENLLLDESGDLKVSDFGLSAVSEQIRNDGMFHTLCGTPAYVAPEILAKKGYDGAKVDIWSCGVILFVLNAGYLPFNDPNLMVMYRKIYKGQFRCPRWTSPDMKRILHRLLDTNPATRITVDEILQDPWFRKGFEEEKFQFHIEDFGPCYKTEPEKQEDRSLNAFDIISFSSGFDLSSLFTESDNSVPDSERFVTDESTENVMKKVEDVAKNERLALRKDEWFVDMEGQNGNLVLRVEFYRLTDELSVVEVRRMGGDVRTFGHFCMEKLLPSLSELIYDQGQPVSGMVWV</sequence>
<proteinExistence type="predicted"/>
<comment type="caution">
    <text evidence="1">The sequence shown here is derived from an EMBL/GenBank/DDBJ whole genome shotgun (WGS) entry which is preliminary data.</text>
</comment>
<evidence type="ECO:0000313" key="2">
    <source>
        <dbReference type="Proteomes" id="UP001234297"/>
    </source>
</evidence>
<dbReference type="EMBL" id="CM056809">
    <property type="protein sequence ID" value="KAJ8647735.1"/>
    <property type="molecule type" value="Genomic_DNA"/>
</dbReference>
<protein>
    <submittedName>
        <fullName evidence="1">Uncharacterized protein</fullName>
    </submittedName>
</protein>
<accession>A0ACC2MQP9</accession>